<evidence type="ECO:0000313" key="4">
    <source>
        <dbReference type="Proteomes" id="UP000182508"/>
    </source>
</evidence>
<dbReference type="CDD" id="cd06850">
    <property type="entry name" value="biotinyl_domain"/>
    <property type="match status" value="1"/>
</dbReference>
<dbReference type="RefSeq" id="WP_074486481.1">
    <property type="nucleotide sequence ID" value="NZ_FMXP01000030.1"/>
</dbReference>
<evidence type="ECO:0000256" key="1">
    <source>
        <dbReference type="ARBA" id="ARBA00023267"/>
    </source>
</evidence>
<protein>
    <submittedName>
        <fullName evidence="3">Biotin-requiring enzyme</fullName>
    </submittedName>
</protein>
<evidence type="ECO:0000259" key="2">
    <source>
        <dbReference type="PROSITE" id="PS50968"/>
    </source>
</evidence>
<dbReference type="Pfam" id="PF00364">
    <property type="entry name" value="Biotin_lipoyl"/>
    <property type="match status" value="1"/>
</dbReference>
<dbReference type="SUPFAM" id="SSF51230">
    <property type="entry name" value="Single hybrid motif"/>
    <property type="match status" value="1"/>
</dbReference>
<dbReference type="eggNOG" id="COG0511">
    <property type="taxonomic scope" value="Bacteria"/>
</dbReference>
<gene>
    <name evidence="3" type="ORF">SAMN02910293_01908</name>
</gene>
<dbReference type="InterPro" id="IPR050709">
    <property type="entry name" value="Biotin_Carboxyl_Carrier/Decarb"/>
</dbReference>
<reference evidence="3 4" key="1">
    <citation type="submission" date="2016-10" db="EMBL/GenBank/DDBJ databases">
        <authorList>
            <person name="de Groot N.N."/>
        </authorList>
    </citation>
    <scope>NUCLEOTIDE SEQUENCE [LARGE SCALE GENOMIC DNA]</scope>
    <source>
        <strain evidence="3 4">A-4</strain>
    </source>
</reference>
<dbReference type="InterPro" id="IPR000089">
    <property type="entry name" value="Biotin_lipoyl"/>
</dbReference>
<organism evidence="3 4">
    <name type="scientific">Streptococcus henryi</name>
    <dbReference type="NCBI Taxonomy" id="439219"/>
    <lineage>
        <taxon>Bacteria</taxon>
        <taxon>Bacillati</taxon>
        <taxon>Bacillota</taxon>
        <taxon>Bacilli</taxon>
        <taxon>Lactobacillales</taxon>
        <taxon>Streptococcaceae</taxon>
        <taxon>Streptococcus</taxon>
    </lineage>
</organism>
<dbReference type="Proteomes" id="UP000182508">
    <property type="component" value="Unassembled WGS sequence"/>
</dbReference>
<keyword evidence="4" id="KW-1185">Reference proteome</keyword>
<dbReference type="FunFam" id="2.40.50.100:FF:000003">
    <property type="entry name" value="Acetyl-CoA carboxylase biotin carboxyl carrier protein"/>
    <property type="match status" value="1"/>
</dbReference>
<dbReference type="PROSITE" id="PS50968">
    <property type="entry name" value="BIOTINYL_LIPOYL"/>
    <property type="match status" value="1"/>
</dbReference>
<dbReference type="Gene3D" id="2.40.50.100">
    <property type="match status" value="1"/>
</dbReference>
<dbReference type="PANTHER" id="PTHR45266:SF3">
    <property type="entry name" value="OXALOACETATE DECARBOXYLASE ALPHA CHAIN"/>
    <property type="match status" value="1"/>
</dbReference>
<dbReference type="InterPro" id="IPR011053">
    <property type="entry name" value="Single_hybrid_motif"/>
</dbReference>
<dbReference type="AlphaFoldDB" id="A0A1G6D0X4"/>
<dbReference type="EMBL" id="FMXP01000030">
    <property type="protein sequence ID" value="SDB38817.1"/>
    <property type="molecule type" value="Genomic_DNA"/>
</dbReference>
<keyword evidence="1" id="KW-0092">Biotin</keyword>
<dbReference type="InterPro" id="IPR001882">
    <property type="entry name" value="Biotin_BS"/>
</dbReference>
<dbReference type="PANTHER" id="PTHR45266">
    <property type="entry name" value="OXALOACETATE DECARBOXYLASE ALPHA CHAIN"/>
    <property type="match status" value="1"/>
</dbReference>
<evidence type="ECO:0000313" key="3">
    <source>
        <dbReference type="EMBL" id="SDB38817.1"/>
    </source>
</evidence>
<accession>A0A1G6D0X4</accession>
<dbReference type="STRING" id="439219.SAMN02910293_01908"/>
<proteinExistence type="predicted"/>
<feature type="domain" description="Lipoyl-binding" evidence="2">
    <location>
        <begin position="37"/>
        <end position="112"/>
    </location>
</feature>
<dbReference type="PROSITE" id="PS00188">
    <property type="entry name" value="BIOTIN"/>
    <property type="match status" value="1"/>
</dbReference>
<sequence>MKTYEVEVNGEVYIVKLREVDAGSVPTQASAPQVAAPAPVQTAGTEVTAPMSGKILNVAKQVGDSVKKGEDLFILEAMKMETAIQAPADGKVQAINVSANQTVETDDVLMII</sequence>
<name>A0A1G6D0X4_9STRE</name>